<protein>
    <submittedName>
        <fullName evidence="3">BRO-A</fullName>
    </submittedName>
</protein>
<dbReference type="Pfam" id="PF12299">
    <property type="entry name" value="DUF3627"/>
    <property type="match status" value="1"/>
</dbReference>
<dbReference type="EMBL" id="JX560539">
    <property type="protein sequence ID" value="AGE61316.1"/>
    <property type="molecule type" value="Genomic_DNA"/>
</dbReference>
<evidence type="ECO:0000256" key="1">
    <source>
        <dbReference type="SAM" id="Coils"/>
    </source>
</evidence>
<dbReference type="PANTHER" id="PTHR36180:SF2">
    <property type="entry name" value="BRO FAMILY PROTEIN"/>
    <property type="match status" value="1"/>
</dbReference>
<evidence type="ECO:0000259" key="2">
    <source>
        <dbReference type="PROSITE" id="PS51750"/>
    </source>
</evidence>
<reference evidence="3" key="2">
    <citation type="journal article" date="2013" name="Genome Announc.">
        <title>Complete Genome Sequences of Five Chrysodeixis chalcites Nucleopolyhedrovirus Genotypes from a Canary Islands Isolate.</title>
        <authorList>
            <person name="Bernal A."/>
            <person name="Williams T."/>
            <person name="Munoz D."/>
            <person name="Caballero P."/>
            <person name="Simon O."/>
        </authorList>
    </citation>
    <scope>NUCLEOTIDE SEQUENCE</scope>
    <source>
        <strain evidence="3">TF1</strain>
    </source>
</reference>
<dbReference type="SMART" id="SM01040">
    <property type="entry name" value="Bro-N"/>
    <property type="match status" value="2"/>
</dbReference>
<proteinExistence type="predicted"/>
<reference evidence="4" key="1">
    <citation type="submission" date="2012-08" db="EMBL/GenBank/DDBJ databases">
        <title>Sequences comparision among Chrysodeixis chalcites nucleopolyhedrovirus genotypes from a field strain of the Canary Islands.</title>
        <authorList>
            <person name="Bernal A."/>
            <person name="Simon O."/>
            <person name="Palma L."/>
            <person name="Williams T."/>
            <person name="Caballero P."/>
        </authorList>
    </citation>
    <scope>NUCLEOTIDE SEQUENCE</scope>
    <source>
        <strain evidence="4">TF1</strain>
    </source>
</reference>
<dbReference type="InterPro" id="IPR022549">
    <property type="entry name" value="DUF3627"/>
</dbReference>
<dbReference type="PANTHER" id="PTHR36180">
    <property type="entry name" value="DNA-BINDING PROTEIN-RELATED-RELATED"/>
    <property type="match status" value="1"/>
</dbReference>
<dbReference type="InterPro" id="IPR003497">
    <property type="entry name" value="BRO_N_domain"/>
</dbReference>
<keyword evidence="1" id="KW-0175">Coiled coil</keyword>
<feature type="coiled-coil region" evidence="1">
    <location>
        <begin position="347"/>
        <end position="402"/>
    </location>
</feature>
<feature type="domain" description="Bro-N" evidence="2">
    <location>
        <begin position="45"/>
        <end position="160"/>
    </location>
</feature>
<feature type="domain" description="Bro-N" evidence="2">
    <location>
        <begin position="170"/>
        <end position="291"/>
    </location>
</feature>
<dbReference type="EMBL" id="JX560542">
    <property type="protein sequence ID" value="AGE61764.1"/>
    <property type="molecule type" value="Genomic_DNA"/>
</dbReference>
<name>T1QZN0_9ABAC</name>
<evidence type="ECO:0000313" key="4">
    <source>
        <dbReference type="EMBL" id="AGE61764.1"/>
    </source>
</evidence>
<evidence type="ECO:0000313" key="3">
    <source>
        <dbReference type="EMBL" id="AGE61316.1"/>
    </source>
</evidence>
<organism evidence="3">
    <name type="scientific">Chrysodeixis chalcites nucleopolyhedrovirus</name>
    <dbReference type="NCBI Taxonomy" id="320432"/>
    <lineage>
        <taxon>Viruses</taxon>
        <taxon>Viruses incertae sedis</taxon>
        <taxon>Naldaviricetes</taxon>
        <taxon>Lefavirales</taxon>
        <taxon>Baculoviridae</taxon>
        <taxon>Alphabaculovirus</taxon>
        <taxon>Alphabaculovirus chrychalcites</taxon>
    </lineage>
</organism>
<accession>T1QZN0</accession>
<dbReference type="PROSITE" id="PS51750">
    <property type="entry name" value="BRO_N"/>
    <property type="match status" value="2"/>
</dbReference>
<sequence length="518" mass="58431">MSLSKINHVADNEMPAAKRFKACVNQSEESCHEKNNHSDVCADGKIKVRFGNEDIVVVTIFDDNGQLWMLANPFARILEYSNAPKAISTFVSDKNQLCFENLKSSQSRQTCMTSSFVQAKSKFINRAGLFELIQNSKMPKAQEFKQWINSDLLPTLCQQREYSPHKNYQNMSLTKINFVDDKEVETYTVDVDGEKWMAANPFAEALNYTRANYAVNQHVSINNQKTYEEIKSQGLGATDDSSVLPRNIQAKTKFINQAGVFELINASTMPAAKRFKAWNTNDLLPTLCQQGEYSMTADAPVEIQEGMNAVHAATNEGREAPWMEDLHKLRNSVVQKDKIIEVISYENKELSVSLRTSNEKLQDANDKLMYFASALVDSNNGLMKANERIENLANRMADIAQDVIAKPSDPQLLHSLAVCALGEGQYAFVRPQKRSLKRSLDRLSIDESQILFKSNYVPNAMNVLNKVKESLPKDKFTARHNKITLLEDLTREDLVEAINSSMTERQVAIFANKASGRK</sequence>
<dbReference type="Pfam" id="PF02498">
    <property type="entry name" value="Bro-N"/>
    <property type="match status" value="2"/>
</dbReference>